<dbReference type="InterPro" id="IPR017441">
    <property type="entry name" value="Protein_kinase_ATP_BS"/>
</dbReference>
<dbReference type="InterPro" id="IPR052751">
    <property type="entry name" value="Plant_MAPKKK"/>
</dbReference>
<feature type="domain" description="Protein kinase" evidence="6">
    <location>
        <begin position="9"/>
        <end position="264"/>
    </location>
</feature>
<protein>
    <recommendedName>
        <fullName evidence="6">Protein kinase domain-containing protein</fullName>
    </recommendedName>
</protein>
<dbReference type="Pfam" id="PF00069">
    <property type="entry name" value="Pkinase"/>
    <property type="match status" value="1"/>
</dbReference>
<dbReference type="PANTHER" id="PTHR48011:SF89">
    <property type="entry name" value="MITOGEN-ACTIVATED PROTEIN KINASE KINASE KINASE YODA"/>
    <property type="match status" value="1"/>
</dbReference>
<dbReference type="AlphaFoldDB" id="A0ABC8YTL8"/>
<keyword evidence="2 5" id="KW-0547">Nucleotide-binding</keyword>
<keyword evidence="1" id="KW-0808">Transferase</keyword>
<evidence type="ECO:0000256" key="1">
    <source>
        <dbReference type="ARBA" id="ARBA00022679"/>
    </source>
</evidence>
<evidence type="ECO:0000256" key="3">
    <source>
        <dbReference type="ARBA" id="ARBA00022777"/>
    </source>
</evidence>
<name>A0ABC8YTL8_9POAL</name>
<dbReference type="PANTHER" id="PTHR48011">
    <property type="entry name" value="CCR4-NOT TRANSCRIPTIONAL COMPLEX SUBUNIT CAF120-RELATED"/>
    <property type="match status" value="1"/>
</dbReference>
<reference evidence="7 8" key="2">
    <citation type="submission" date="2024-10" db="EMBL/GenBank/DDBJ databases">
        <authorList>
            <person name="Ryan C."/>
        </authorList>
    </citation>
    <scope>NUCLEOTIDE SEQUENCE [LARGE SCALE GENOMIC DNA]</scope>
</reference>
<dbReference type="EMBL" id="OZ075127">
    <property type="protein sequence ID" value="CAL4947944.1"/>
    <property type="molecule type" value="Genomic_DNA"/>
</dbReference>
<dbReference type="SUPFAM" id="SSF56112">
    <property type="entry name" value="Protein kinase-like (PK-like)"/>
    <property type="match status" value="1"/>
</dbReference>
<dbReference type="PROSITE" id="PS00108">
    <property type="entry name" value="PROTEIN_KINASE_ST"/>
    <property type="match status" value="1"/>
</dbReference>
<dbReference type="InterPro" id="IPR000719">
    <property type="entry name" value="Prot_kinase_dom"/>
</dbReference>
<evidence type="ECO:0000313" key="7">
    <source>
        <dbReference type="EMBL" id="CAL4947944.1"/>
    </source>
</evidence>
<reference evidence="8" key="1">
    <citation type="submission" date="2024-06" db="EMBL/GenBank/DDBJ databases">
        <authorList>
            <person name="Ryan C."/>
        </authorList>
    </citation>
    <scope>NUCLEOTIDE SEQUENCE [LARGE SCALE GENOMIC DNA]</scope>
</reference>
<evidence type="ECO:0000313" key="8">
    <source>
        <dbReference type="Proteomes" id="UP001497457"/>
    </source>
</evidence>
<dbReference type="GO" id="GO:0016301">
    <property type="term" value="F:kinase activity"/>
    <property type="evidence" value="ECO:0007669"/>
    <property type="project" value="UniProtKB-KW"/>
</dbReference>
<keyword evidence="3" id="KW-0418">Kinase</keyword>
<dbReference type="PROSITE" id="PS50011">
    <property type="entry name" value="PROTEIN_KINASE_DOM"/>
    <property type="match status" value="1"/>
</dbReference>
<dbReference type="Proteomes" id="UP001497457">
    <property type="component" value="Chromosome 17b"/>
</dbReference>
<feature type="binding site" evidence="5">
    <location>
        <position position="39"/>
    </location>
    <ligand>
        <name>ATP</name>
        <dbReference type="ChEBI" id="CHEBI:30616"/>
    </ligand>
</feature>
<dbReference type="GO" id="GO:0005524">
    <property type="term" value="F:ATP binding"/>
    <property type="evidence" value="ECO:0007669"/>
    <property type="project" value="UniProtKB-UniRule"/>
</dbReference>
<evidence type="ECO:0000259" key="6">
    <source>
        <dbReference type="PROSITE" id="PS50011"/>
    </source>
</evidence>
<dbReference type="Gene3D" id="1.10.510.10">
    <property type="entry name" value="Transferase(Phosphotransferase) domain 1"/>
    <property type="match status" value="1"/>
</dbReference>
<organism evidence="7 8">
    <name type="scientific">Urochloa decumbens</name>
    <dbReference type="NCBI Taxonomy" id="240449"/>
    <lineage>
        <taxon>Eukaryota</taxon>
        <taxon>Viridiplantae</taxon>
        <taxon>Streptophyta</taxon>
        <taxon>Embryophyta</taxon>
        <taxon>Tracheophyta</taxon>
        <taxon>Spermatophyta</taxon>
        <taxon>Magnoliopsida</taxon>
        <taxon>Liliopsida</taxon>
        <taxon>Poales</taxon>
        <taxon>Poaceae</taxon>
        <taxon>PACMAD clade</taxon>
        <taxon>Panicoideae</taxon>
        <taxon>Panicodae</taxon>
        <taxon>Paniceae</taxon>
        <taxon>Melinidinae</taxon>
        <taxon>Urochloa</taxon>
    </lineage>
</organism>
<keyword evidence="4 5" id="KW-0067">ATP-binding</keyword>
<accession>A0ABC8YTL8</accession>
<dbReference type="SMART" id="SM00220">
    <property type="entry name" value="S_TKc"/>
    <property type="match status" value="1"/>
</dbReference>
<evidence type="ECO:0000256" key="4">
    <source>
        <dbReference type="ARBA" id="ARBA00022840"/>
    </source>
</evidence>
<dbReference type="InterPro" id="IPR008271">
    <property type="entry name" value="Ser/Thr_kinase_AS"/>
</dbReference>
<sequence length="513" mass="54238">MDPSVARHLRRVRTLGRGASGAVVWLASDDASGQLLAVKSAAAAGGAAAQLRREEQALVGLSSPHVVPCLGSRAAADGGHHLFLEFAPGGSLADATARNAGGHLEEHAIRAYARDVARGLAYLHGRSLVHGDVKARNVVIGGDGRARLTDFGCARPVHARSSRPVGGTPAFMAPEVARGEEQGPAADVWALACTVIEMATGRAPWSDGDVDDVFAAVHMIGFTDAVPEPPAWLSAQAKDFLRVCLARNPRGRPTAAQVLEHPFLAAAAAAAGFDAEPAKHEHDYWPSPNSTLNAAFWEFDEDEEEEASERAVERIASLASSWSGLLDWDSDDEGWIEVCSEFSLVSEAPSATATTGDSSVLISEALDAAVDDLNVAVMEGAVRFPRCSVGVRDGSNKCQQRHSSSVSAGGSVGASDDFVRCQSHSRVSVGSNVGIADDGLVKCQRHPRVSVGSNVGIPDGVVKCQEHLRVSVANNVEYLRPVANNRGETVELDCPCNREVEHKFNFVPIWPFC</sequence>
<gene>
    <name evidence="7" type="ORF">URODEC1_LOCUS37093</name>
</gene>
<evidence type="ECO:0000256" key="5">
    <source>
        <dbReference type="PROSITE-ProRule" id="PRU10141"/>
    </source>
</evidence>
<evidence type="ECO:0000256" key="2">
    <source>
        <dbReference type="ARBA" id="ARBA00022741"/>
    </source>
</evidence>
<keyword evidence="8" id="KW-1185">Reference proteome</keyword>
<dbReference type="FunFam" id="1.10.510.10:FF:000466">
    <property type="entry name" value="MAP kinase kinase kinase18"/>
    <property type="match status" value="1"/>
</dbReference>
<dbReference type="CDD" id="cd06606">
    <property type="entry name" value="STKc_MAPKKK"/>
    <property type="match status" value="1"/>
</dbReference>
<proteinExistence type="predicted"/>
<dbReference type="PROSITE" id="PS00107">
    <property type="entry name" value="PROTEIN_KINASE_ATP"/>
    <property type="match status" value="1"/>
</dbReference>
<dbReference type="InterPro" id="IPR011009">
    <property type="entry name" value="Kinase-like_dom_sf"/>
</dbReference>